<gene>
    <name evidence="1" type="ORF">JFL49_05465</name>
</gene>
<dbReference type="OrthoDB" id="5589102at2"/>
<evidence type="ECO:0000313" key="1">
    <source>
        <dbReference type="EMBL" id="QQF81546.1"/>
    </source>
</evidence>
<dbReference type="Pfam" id="PF10071">
    <property type="entry name" value="DUF2310"/>
    <property type="match status" value="1"/>
</dbReference>
<dbReference type="EMBL" id="CP066558">
    <property type="protein sequence ID" value="QQF81546.1"/>
    <property type="molecule type" value="Genomic_DNA"/>
</dbReference>
<dbReference type="AlphaFoldDB" id="A0A9Q7E6Q9"/>
<accession>A0A9Q7E6Q9</accession>
<protein>
    <submittedName>
        <fullName evidence="1">Zn-ribbon-containing protein</fullName>
    </submittedName>
</protein>
<name>A0A9Q7E6Q9_HISSO</name>
<dbReference type="PIRSF" id="PIRSF029037">
    <property type="entry name" value="UCP029037_Zn_ribbon"/>
    <property type="match status" value="1"/>
</dbReference>
<reference evidence="1 2" key="1">
    <citation type="submission" date="2020-12" db="EMBL/GenBank/DDBJ databases">
        <title>ASc-MMNZ-VFA-070.</title>
        <authorList>
            <person name="Schryvers A."/>
            <person name="Mostafa Nazari M."/>
            <person name="Farshchi Andisi V."/>
            <person name="Timsit E."/>
            <person name="Walter Morck D."/>
        </authorList>
    </citation>
    <scope>NUCLEOTIDE SEQUENCE [LARGE SCALE GENOMIC DNA]</scope>
    <source>
        <strain evidence="1 2">ASc-MMNZ-VFA-070</strain>
    </source>
</reference>
<sequence>MYLVEVFFTYRQPQKLPISNISYLINQIIEQWRYNGQIIGREIPLFVAVQNNEEGFALRVTCPEQQSLLPTFNNIQVDKALEQAKSAGIFFDSFQIIADDLNSDITYSKEVATWQVLYTTYLQSCSPLHSGDNLLPIPLYKQFKNIPHLSMDIIKWQENWQACDQLQMNGSILEQQALYEISDFNSHLTKHGYYLTQEIEKHTGIPTFYYLYRIGGDDLQSEQQRLCPNCQQKWHLDKPLFNLFHFKCDHCRLVSNLSWHWQ</sequence>
<evidence type="ECO:0000313" key="2">
    <source>
        <dbReference type="Proteomes" id="UP000595373"/>
    </source>
</evidence>
<dbReference type="Proteomes" id="UP000595373">
    <property type="component" value="Chromosome"/>
</dbReference>
<organism evidence="1 2">
    <name type="scientific">Histophilus somni</name>
    <name type="common">Haemophilus somnus</name>
    <dbReference type="NCBI Taxonomy" id="731"/>
    <lineage>
        <taxon>Bacteria</taxon>
        <taxon>Pseudomonadati</taxon>
        <taxon>Pseudomonadota</taxon>
        <taxon>Gammaproteobacteria</taxon>
        <taxon>Pasteurellales</taxon>
        <taxon>Pasteurellaceae</taxon>
        <taxon>Histophilus</taxon>
    </lineage>
</organism>
<dbReference type="InterPro" id="IPR016908">
    <property type="entry name" value="UCP029037"/>
</dbReference>
<proteinExistence type="predicted"/>
<keyword evidence="2" id="KW-1185">Reference proteome</keyword>
<dbReference type="RefSeq" id="WP_075293855.1">
    <property type="nucleotide sequence ID" value="NZ_CP018802.1"/>
</dbReference>